<dbReference type="EMBL" id="HBUF01055020">
    <property type="protein sequence ID" value="CAG6623464.1"/>
    <property type="molecule type" value="Transcribed_RNA"/>
</dbReference>
<proteinExistence type="predicted"/>
<organism evidence="1">
    <name type="scientific">Cacopsylla melanoneura</name>
    <dbReference type="NCBI Taxonomy" id="428564"/>
    <lineage>
        <taxon>Eukaryota</taxon>
        <taxon>Metazoa</taxon>
        <taxon>Ecdysozoa</taxon>
        <taxon>Arthropoda</taxon>
        <taxon>Hexapoda</taxon>
        <taxon>Insecta</taxon>
        <taxon>Pterygota</taxon>
        <taxon>Neoptera</taxon>
        <taxon>Paraneoptera</taxon>
        <taxon>Hemiptera</taxon>
        <taxon>Sternorrhyncha</taxon>
        <taxon>Psylloidea</taxon>
        <taxon>Psyllidae</taxon>
        <taxon>Psyllinae</taxon>
        <taxon>Cacopsylla</taxon>
    </lineage>
</organism>
<dbReference type="PANTHER" id="PTHR43313:SF36">
    <property type="entry name" value="D-BETA-HYDROXYBUTYRATE DEHYDROGENASE, MITOCHONDRIAL"/>
    <property type="match status" value="1"/>
</dbReference>
<dbReference type="EMBL" id="HBUF01055023">
    <property type="protein sequence ID" value="CAG6623470.1"/>
    <property type="molecule type" value="Transcribed_RNA"/>
</dbReference>
<dbReference type="GO" id="GO:0008202">
    <property type="term" value="P:steroid metabolic process"/>
    <property type="evidence" value="ECO:0007669"/>
    <property type="project" value="TreeGrafter"/>
</dbReference>
<dbReference type="GO" id="GO:0016491">
    <property type="term" value="F:oxidoreductase activity"/>
    <property type="evidence" value="ECO:0007669"/>
    <property type="project" value="TreeGrafter"/>
</dbReference>
<dbReference type="AlphaFoldDB" id="A0A8D8M7J4"/>
<name>A0A8D8M7J4_9HEMI</name>
<sequence length="358" mass="40732">MYHLYSNLKAMEPFLRSRGLLYTLGSAAILYIMKRYYSTPATVGYDIDSAVFMTGCDTGLGYSMAVYCKETLKLSVIASCVNQNSAGAQNLNKLGITVVELDLGNDTSITNCAMFVEEYVRNNELKLKVIINNAALMTFGEFDWKPVDSVVKEVNVNLLGPIKLTKFLMNLILSHHTRIVNICSHCSLETLPGLVPYGLSKAGMLAWTNGLRTELDKYGVKVVAVIPGTFYTQSSIMSDPEYYISQMKKDMSLRAAPIQALYGEYFHNYLNYVSSISKYSVSLDKPACIEDDLVMRNIHHALVDSNPRALYQCNNVFRYKFYHFIFRLLPCSYFKDRLIIYFMQMPVYRNDEKNHNEN</sequence>
<dbReference type="EMBL" id="HBUF01055021">
    <property type="protein sequence ID" value="CAG6623466.1"/>
    <property type="molecule type" value="Transcribed_RNA"/>
</dbReference>
<accession>A0A8D8M7J4</accession>
<dbReference type="Gene3D" id="3.40.50.720">
    <property type="entry name" value="NAD(P)-binding Rossmann-like Domain"/>
    <property type="match status" value="1"/>
</dbReference>
<dbReference type="Pfam" id="PF00106">
    <property type="entry name" value="adh_short"/>
    <property type="match status" value="1"/>
</dbReference>
<dbReference type="PANTHER" id="PTHR43313">
    <property type="entry name" value="SHORT-CHAIN DEHYDROGENASE/REDUCTASE FAMILY 9C"/>
    <property type="match status" value="1"/>
</dbReference>
<dbReference type="SUPFAM" id="SSF51735">
    <property type="entry name" value="NAD(P)-binding Rossmann-fold domains"/>
    <property type="match status" value="1"/>
</dbReference>
<dbReference type="InterPro" id="IPR002347">
    <property type="entry name" value="SDR_fam"/>
</dbReference>
<dbReference type="InterPro" id="IPR036291">
    <property type="entry name" value="NAD(P)-bd_dom_sf"/>
</dbReference>
<evidence type="ECO:0000313" key="1">
    <source>
        <dbReference type="EMBL" id="CAG6623464.1"/>
    </source>
</evidence>
<protein>
    <submittedName>
        <fullName evidence="1">17-beta-hydroxysteroid dehydrogenase type 6</fullName>
    </submittedName>
</protein>
<dbReference type="EMBL" id="HBUF01055018">
    <property type="protein sequence ID" value="CAG6623460.1"/>
    <property type="molecule type" value="Transcribed_RNA"/>
</dbReference>
<reference evidence="1" key="1">
    <citation type="submission" date="2021-05" db="EMBL/GenBank/DDBJ databases">
        <authorList>
            <person name="Alioto T."/>
            <person name="Alioto T."/>
            <person name="Gomez Garrido J."/>
        </authorList>
    </citation>
    <scope>NUCLEOTIDE SEQUENCE</scope>
</reference>
<dbReference type="EMBL" id="HBUF01055022">
    <property type="protein sequence ID" value="CAG6623468.1"/>
    <property type="molecule type" value="Transcribed_RNA"/>
</dbReference>
<dbReference type="PRINTS" id="PR00081">
    <property type="entry name" value="GDHRDH"/>
</dbReference>